<dbReference type="PROSITE" id="PS51747">
    <property type="entry name" value="CYT_DCMP_DEAMINASES_2"/>
    <property type="match status" value="1"/>
</dbReference>
<evidence type="ECO:0000313" key="5">
    <source>
        <dbReference type="Proteomes" id="UP000317429"/>
    </source>
</evidence>
<dbReference type="Proteomes" id="UP000317429">
    <property type="component" value="Chromosome"/>
</dbReference>
<dbReference type="OrthoDB" id="9802676at2"/>
<dbReference type="RefSeq" id="WP_145287603.1">
    <property type="nucleotide sequence ID" value="NZ_CP036291.1"/>
</dbReference>
<dbReference type="SUPFAM" id="SSF53927">
    <property type="entry name" value="Cytidine deaminase-like"/>
    <property type="match status" value="1"/>
</dbReference>
<keyword evidence="2" id="KW-0862">Zinc</keyword>
<evidence type="ECO:0000259" key="3">
    <source>
        <dbReference type="PROSITE" id="PS51747"/>
    </source>
</evidence>
<feature type="domain" description="CMP/dCMP-type deaminase" evidence="3">
    <location>
        <begin position="1"/>
        <end position="129"/>
    </location>
</feature>
<proteinExistence type="predicted"/>
<organism evidence="4 5">
    <name type="scientific">Pirellulimonas nuda</name>
    <dbReference type="NCBI Taxonomy" id="2528009"/>
    <lineage>
        <taxon>Bacteria</taxon>
        <taxon>Pseudomonadati</taxon>
        <taxon>Planctomycetota</taxon>
        <taxon>Planctomycetia</taxon>
        <taxon>Pirellulales</taxon>
        <taxon>Lacipirellulaceae</taxon>
        <taxon>Pirellulimonas</taxon>
    </lineage>
</organism>
<accession>A0A518DET4</accession>
<evidence type="ECO:0000256" key="2">
    <source>
        <dbReference type="ARBA" id="ARBA00022833"/>
    </source>
</evidence>
<dbReference type="PANTHER" id="PTHR11079">
    <property type="entry name" value="CYTOSINE DEAMINASE FAMILY MEMBER"/>
    <property type="match status" value="1"/>
</dbReference>
<keyword evidence="5" id="KW-1185">Reference proteome</keyword>
<dbReference type="PROSITE" id="PS00903">
    <property type="entry name" value="CYT_DCMP_DEAMINASES_1"/>
    <property type="match status" value="1"/>
</dbReference>
<dbReference type="InterPro" id="IPR016192">
    <property type="entry name" value="APOBEC/CMP_deaminase_Zn-bd"/>
</dbReference>
<dbReference type="KEGG" id="pnd:Pla175_33870"/>
<protein>
    <submittedName>
        <fullName evidence="4">Guanine deaminase</fullName>
        <ecNumber evidence="4">3.5.4.3</ecNumber>
    </submittedName>
</protein>
<dbReference type="PANTHER" id="PTHR11079:SF161">
    <property type="entry name" value="CMP_DCMP-TYPE DEAMINASE DOMAIN-CONTAINING PROTEIN"/>
    <property type="match status" value="1"/>
</dbReference>
<keyword evidence="4" id="KW-0378">Hydrolase</keyword>
<dbReference type="InterPro" id="IPR016193">
    <property type="entry name" value="Cytidine_deaminase-like"/>
</dbReference>
<dbReference type="GO" id="GO:0047974">
    <property type="term" value="F:guanosine deaminase activity"/>
    <property type="evidence" value="ECO:0007669"/>
    <property type="project" value="TreeGrafter"/>
</dbReference>
<dbReference type="GO" id="GO:0008270">
    <property type="term" value="F:zinc ion binding"/>
    <property type="evidence" value="ECO:0007669"/>
    <property type="project" value="InterPro"/>
</dbReference>
<dbReference type="EMBL" id="CP036291">
    <property type="protein sequence ID" value="QDU89988.1"/>
    <property type="molecule type" value="Genomic_DNA"/>
</dbReference>
<dbReference type="GO" id="GO:0006152">
    <property type="term" value="P:purine nucleoside catabolic process"/>
    <property type="evidence" value="ECO:0007669"/>
    <property type="project" value="TreeGrafter"/>
</dbReference>
<name>A0A518DET4_9BACT</name>
<gene>
    <name evidence="4" type="primary">guaD_2</name>
    <name evidence="4" type="ORF">Pla175_33870</name>
</gene>
<evidence type="ECO:0000256" key="1">
    <source>
        <dbReference type="ARBA" id="ARBA00022723"/>
    </source>
</evidence>
<dbReference type="AlphaFoldDB" id="A0A518DET4"/>
<reference evidence="4 5" key="1">
    <citation type="submission" date="2019-02" db="EMBL/GenBank/DDBJ databases">
        <title>Deep-cultivation of Planctomycetes and their phenomic and genomic characterization uncovers novel biology.</title>
        <authorList>
            <person name="Wiegand S."/>
            <person name="Jogler M."/>
            <person name="Boedeker C."/>
            <person name="Pinto D."/>
            <person name="Vollmers J."/>
            <person name="Rivas-Marin E."/>
            <person name="Kohn T."/>
            <person name="Peeters S.H."/>
            <person name="Heuer A."/>
            <person name="Rast P."/>
            <person name="Oberbeckmann S."/>
            <person name="Bunk B."/>
            <person name="Jeske O."/>
            <person name="Meyerdierks A."/>
            <person name="Storesund J.E."/>
            <person name="Kallscheuer N."/>
            <person name="Luecker S."/>
            <person name="Lage O.M."/>
            <person name="Pohl T."/>
            <person name="Merkel B.J."/>
            <person name="Hornburger P."/>
            <person name="Mueller R.-W."/>
            <person name="Bruemmer F."/>
            <person name="Labrenz M."/>
            <person name="Spormann A.M."/>
            <person name="Op den Camp H."/>
            <person name="Overmann J."/>
            <person name="Amann R."/>
            <person name="Jetten M.S.M."/>
            <person name="Mascher T."/>
            <person name="Medema M.H."/>
            <person name="Devos D.P."/>
            <person name="Kaster A.-K."/>
            <person name="Ovreas L."/>
            <person name="Rohde M."/>
            <person name="Galperin M.Y."/>
            <person name="Jogler C."/>
        </authorList>
    </citation>
    <scope>NUCLEOTIDE SEQUENCE [LARGE SCALE GENOMIC DNA]</scope>
    <source>
        <strain evidence="4 5">Pla175</strain>
    </source>
</reference>
<keyword evidence="1" id="KW-0479">Metal-binding</keyword>
<dbReference type="Gene3D" id="3.40.140.10">
    <property type="entry name" value="Cytidine Deaminase, domain 2"/>
    <property type="match status" value="1"/>
</dbReference>
<sequence>MNPEALMQLAIDKCREGLAAGQSPFGCAIAIGDRVVAANHNTVALTTDITAHAEVNALRAACLEVGELHLKGAVVATTCEPCPMCMAALHWAQVDHVYYGASIDDAAVAGFNELHLPAVELLRLGGSSVKLTGDLLTEGCRELFTEWLNMPHRRVY</sequence>
<dbReference type="Pfam" id="PF00383">
    <property type="entry name" value="dCMP_cyt_deam_1"/>
    <property type="match status" value="1"/>
</dbReference>
<dbReference type="EC" id="3.5.4.3" evidence="4"/>
<dbReference type="InterPro" id="IPR002125">
    <property type="entry name" value="CMP_dCMP_dom"/>
</dbReference>
<dbReference type="CDD" id="cd01285">
    <property type="entry name" value="nucleoside_deaminase"/>
    <property type="match status" value="1"/>
</dbReference>
<dbReference type="GO" id="GO:0008892">
    <property type="term" value="F:guanine deaminase activity"/>
    <property type="evidence" value="ECO:0007669"/>
    <property type="project" value="UniProtKB-EC"/>
</dbReference>
<evidence type="ECO:0000313" key="4">
    <source>
        <dbReference type="EMBL" id="QDU89988.1"/>
    </source>
</evidence>